<name>A0A314L4D2_NICAT</name>
<keyword evidence="4" id="KW-1185">Reference proteome</keyword>
<feature type="chain" id="PRO_5016374212" evidence="2">
    <location>
        <begin position="24"/>
        <end position="142"/>
    </location>
</feature>
<organism evidence="3 4">
    <name type="scientific">Nicotiana attenuata</name>
    <name type="common">Coyote tobacco</name>
    <dbReference type="NCBI Taxonomy" id="49451"/>
    <lineage>
        <taxon>Eukaryota</taxon>
        <taxon>Viridiplantae</taxon>
        <taxon>Streptophyta</taxon>
        <taxon>Embryophyta</taxon>
        <taxon>Tracheophyta</taxon>
        <taxon>Spermatophyta</taxon>
        <taxon>Magnoliopsida</taxon>
        <taxon>eudicotyledons</taxon>
        <taxon>Gunneridae</taxon>
        <taxon>Pentapetalae</taxon>
        <taxon>asterids</taxon>
        <taxon>lamiids</taxon>
        <taxon>Solanales</taxon>
        <taxon>Solanaceae</taxon>
        <taxon>Nicotianoideae</taxon>
        <taxon>Nicotianeae</taxon>
        <taxon>Nicotiana</taxon>
    </lineage>
</organism>
<feature type="compositionally biased region" description="Basic and acidic residues" evidence="1">
    <location>
        <begin position="63"/>
        <end position="75"/>
    </location>
</feature>
<dbReference type="Proteomes" id="UP000187609">
    <property type="component" value="Unassembled WGS sequence"/>
</dbReference>
<feature type="signal peptide" evidence="2">
    <location>
        <begin position="1"/>
        <end position="23"/>
    </location>
</feature>
<comment type="caution">
    <text evidence="3">The sequence shown here is derived from an EMBL/GenBank/DDBJ whole genome shotgun (WGS) entry which is preliminary data.</text>
</comment>
<accession>A0A314L4D2</accession>
<evidence type="ECO:0000313" key="3">
    <source>
        <dbReference type="EMBL" id="OIT36466.1"/>
    </source>
</evidence>
<reference evidence="3" key="1">
    <citation type="submission" date="2016-11" db="EMBL/GenBank/DDBJ databases">
        <title>The genome of Nicotiana attenuata.</title>
        <authorList>
            <person name="Xu S."/>
            <person name="Brockmoeller T."/>
            <person name="Gaquerel E."/>
            <person name="Navarro A."/>
            <person name="Kuhl H."/>
            <person name="Gase K."/>
            <person name="Ling Z."/>
            <person name="Zhou W."/>
            <person name="Kreitzer C."/>
            <person name="Stanke M."/>
            <person name="Tang H."/>
            <person name="Lyons E."/>
            <person name="Pandey P."/>
            <person name="Pandey S.P."/>
            <person name="Timmermann B."/>
            <person name="Baldwin I.T."/>
        </authorList>
    </citation>
    <scope>NUCLEOTIDE SEQUENCE [LARGE SCALE GENOMIC DNA]</scope>
    <source>
        <strain evidence="3">UT</strain>
    </source>
</reference>
<protein>
    <submittedName>
        <fullName evidence="3">Uncharacterized protein</fullName>
    </submittedName>
</protein>
<dbReference type="EMBL" id="MJEQ01000430">
    <property type="protein sequence ID" value="OIT36466.1"/>
    <property type="molecule type" value="Genomic_DNA"/>
</dbReference>
<keyword evidence="2" id="KW-0732">Signal</keyword>
<evidence type="ECO:0000256" key="2">
    <source>
        <dbReference type="SAM" id="SignalP"/>
    </source>
</evidence>
<dbReference type="AlphaFoldDB" id="A0A314L4D2"/>
<evidence type="ECO:0000313" key="4">
    <source>
        <dbReference type="Proteomes" id="UP000187609"/>
    </source>
</evidence>
<feature type="region of interest" description="Disordered" evidence="1">
    <location>
        <begin position="27"/>
        <end position="99"/>
    </location>
</feature>
<proteinExistence type="predicted"/>
<dbReference type="Gramene" id="OIT36466">
    <property type="protein sequence ID" value="OIT36466"/>
    <property type="gene ID" value="A4A49_55212"/>
</dbReference>
<feature type="compositionally biased region" description="Basic residues" evidence="1">
    <location>
        <begin position="76"/>
        <end position="94"/>
    </location>
</feature>
<sequence>MGNFKNLLITLLLSFFLLSSSYSSNELHPRNLGSPSENNKAPSPYDHTDHIKNSEPFNFLKKQAGEGEGLHLSTKDKRKKKKKARLNLKRKKGNKKSEYYSSRSFSAMLPKGFVPPSGNSPCHNTYPNSVTFFCDLSTPKLP</sequence>
<gene>
    <name evidence="3" type="ORF">A4A49_55212</name>
</gene>
<evidence type="ECO:0000256" key="1">
    <source>
        <dbReference type="SAM" id="MobiDB-lite"/>
    </source>
</evidence>
<dbReference type="STRING" id="49451.A0A314L4D2"/>